<keyword evidence="4" id="KW-1185">Reference proteome</keyword>
<protein>
    <submittedName>
        <fullName evidence="3">Uncharacterized protein</fullName>
    </submittedName>
</protein>
<feature type="compositionally biased region" description="Polar residues" evidence="1">
    <location>
        <begin position="17"/>
        <end position="27"/>
    </location>
</feature>
<proteinExistence type="predicted"/>
<keyword evidence="2" id="KW-0472">Membrane</keyword>
<dbReference type="EMBL" id="SRXT01000008">
    <property type="protein sequence ID" value="TGX49617.1"/>
    <property type="molecule type" value="Genomic_DNA"/>
</dbReference>
<reference evidence="3 4" key="1">
    <citation type="submission" date="2019-04" db="EMBL/GenBank/DDBJ databases">
        <title>Sphingomonas psychrotolerans sp. nov., isolated from soil in the Tianshan Mountains, Xinjiang, China.</title>
        <authorList>
            <person name="Luo Y."/>
            <person name="Sheng H."/>
        </authorList>
    </citation>
    <scope>NUCLEOTIDE SEQUENCE [LARGE SCALE GENOMIC DNA]</scope>
    <source>
        <strain evidence="3 4">ZFGT-11</strain>
    </source>
</reference>
<evidence type="ECO:0000313" key="4">
    <source>
        <dbReference type="Proteomes" id="UP000306147"/>
    </source>
</evidence>
<organism evidence="3 4">
    <name type="scientific">Sphingomonas gei</name>
    <dbReference type="NCBI Taxonomy" id="1395960"/>
    <lineage>
        <taxon>Bacteria</taxon>
        <taxon>Pseudomonadati</taxon>
        <taxon>Pseudomonadota</taxon>
        <taxon>Alphaproteobacteria</taxon>
        <taxon>Sphingomonadales</taxon>
        <taxon>Sphingomonadaceae</taxon>
        <taxon>Sphingomonas</taxon>
    </lineage>
</organism>
<evidence type="ECO:0000256" key="1">
    <source>
        <dbReference type="SAM" id="MobiDB-lite"/>
    </source>
</evidence>
<feature type="transmembrane region" description="Helical" evidence="2">
    <location>
        <begin position="140"/>
        <end position="159"/>
    </location>
</feature>
<gene>
    <name evidence="3" type="ORF">E5A73_19075</name>
</gene>
<feature type="region of interest" description="Disordered" evidence="1">
    <location>
        <begin position="1"/>
        <end position="41"/>
    </location>
</feature>
<feature type="compositionally biased region" description="Basic residues" evidence="1">
    <location>
        <begin position="1"/>
        <end position="11"/>
    </location>
</feature>
<feature type="transmembrane region" description="Helical" evidence="2">
    <location>
        <begin position="91"/>
        <end position="110"/>
    </location>
</feature>
<name>A0A4S1X3E7_9SPHN</name>
<feature type="transmembrane region" description="Helical" evidence="2">
    <location>
        <begin position="165"/>
        <end position="184"/>
    </location>
</feature>
<evidence type="ECO:0000256" key="2">
    <source>
        <dbReference type="SAM" id="Phobius"/>
    </source>
</evidence>
<dbReference type="Proteomes" id="UP000306147">
    <property type="component" value="Unassembled WGS sequence"/>
</dbReference>
<accession>A0A4S1X3E7</accession>
<keyword evidence="2" id="KW-1133">Transmembrane helix</keyword>
<comment type="caution">
    <text evidence="3">The sequence shown here is derived from an EMBL/GenBank/DDBJ whole genome shotgun (WGS) entry which is preliminary data.</text>
</comment>
<dbReference type="AlphaFoldDB" id="A0A4S1X3E7"/>
<keyword evidence="2" id="KW-0812">Transmembrane</keyword>
<sequence length="193" mass="21459">MRASHARHARASRAPPTRQQRGTSAATTRHRRPRVKEGGLAAHACLKRKQNKSYFASGFAKSAFAPIADVTKSWHGRRMERKQRSGAKGRTWYFPVWLAVMFFATVGLSFRSVTDAVVLCAFGVGLWLNETRAQRPARSFIRLALGSALLFLFLVVQVASWGGDVTMSAIMWVGVTALGAIWTIHYERSEPLV</sequence>
<evidence type="ECO:0000313" key="3">
    <source>
        <dbReference type="EMBL" id="TGX49617.1"/>
    </source>
</evidence>
<dbReference type="OrthoDB" id="10000772at2"/>